<evidence type="ECO:0000256" key="11">
    <source>
        <dbReference type="SAM" id="MobiDB-lite"/>
    </source>
</evidence>
<evidence type="ECO:0000256" key="5">
    <source>
        <dbReference type="ARBA" id="ARBA00022432"/>
    </source>
</evidence>
<evidence type="ECO:0000256" key="8">
    <source>
        <dbReference type="ARBA" id="ARBA00022840"/>
    </source>
</evidence>
<dbReference type="GO" id="GO:0004612">
    <property type="term" value="F:phosphoenolpyruvate carboxykinase (ATP) activity"/>
    <property type="evidence" value="ECO:0007669"/>
    <property type="project" value="UniProtKB-EC"/>
</dbReference>
<dbReference type="PIRSF" id="PIRSF006294">
    <property type="entry name" value="PEP_crbxkin"/>
    <property type="match status" value="1"/>
</dbReference>
<keyword evidence="12" id="KW-0670">Pyruvate</keyword>
<dbReference type="AlphaFoldDB" id="A0A3N4LNP3"/>
<gene>
    <name evidence="12" type="ORF">L211DRAFT_837449</name>
</gene>
<dbReference type="GO" id="GO:0016301">
    <property type="term" value="F:kinase activity"/>
    <property type="evidence" value="ECO:0007669"/>
    <property type="project" value="UniProtKB-KW"/>
</dbReference>
<dbReference type="InParanoid" id="A0A3N4LNP3"/>
<comment type="catalytic activity">
    <reaction evidence="10">
        <text>oxaloacetate + ATP = phosphoenolpyruvate + ADP + CO2</text>
        <dbReference type="Rhea" id="RHEA:18617"/>
        <dbReference type="ChEBI" id="CHEBI:16452"/>
        <dbReference type="ChEBI" id="CHEBI:16526"/>
        <dbReference type="ChEBI" id="CHEBI:30616"/>
        <dbReference type="ChEBI" id="CHEBI:58702"/>
        <dbReference type="ChEBI" id="CHEBI:456216"/>
        <dbReference type="EC" id="4.1.1.49"/>
    </reaction>
</comment>
<dbReference type="InterPro" id="IPR008210">
    <property type="entry name" value="PEP_carboxykinase_N"/>
</dbReference>
<evidence type="ECO:0000256" key="2">
    <source>
        <dbReference type="ARBA" id="ARBA00006052"/>
    </source>
</evidence>
<dbReference type="CDD" id="cd00484">
    <property type="entry name" value="PEPCK_ATP"/>
    <property type="match status" value="1"/>
</dbReference>
<protein>
    <recommendedName>
        <fullName evidence="4">Phosphoenolpyruvate carboxykinase (ATP)</fullName>
        <ecNumber evidence="3">4.1.1.49</ecNumber>
    </recommendedName>
</protein>
<feature type="compositionally biased region" description="Polar residues" evidence="11">
    <location>
        <begin position="1"/>
        <end position="11"/>
    </location>
</feature>
<keyword evidence="8" id="KW-0067">ATP-binding</keyword>
<dbReference type="Pfam" id="PF01293">
    <property type="entry name" value="PEPCK_ATP"/>
    <property type="match status" value="1"/>
</dbReference>
<dbReference type="GO" id="GO:0005524">
    <property type="term" value="F:ATP binding"/>
    <property type="evidence" value="ECO:0007669"/>
    <property type="project" value="UniProtKB-KW"/>
</dbReference>
<dbReference type="FunCoup" id="A0A3N4LNP3">
    <property type="interactions" value="234"/>
</dbReference>
<dbReference type="UniPathway" id="UPA00138"/>
<dbReference type="FunFam" id="3.40.449.10:FF:000002">
    <property type="entry name" value="Phosphoenolpyruvate carboxykinase [ATP]"/>
    <property type="match status" value="1"/>
</dbReference>
<dbReference type="PANTHER" id="PTHR30031:SF0">
    <property type="entry name" value="PHOSPHOENOLPYRUVATE CARBOXYKINASE (ATP)"/>
    <property type="match status" value="1"/>
</dbReference>
<evidence type="ECO:0000256" key="3">
    <source>
        <dbReference type="ARBA" id="ARBA00012363"/>
    </source>
</evidence>
<keyword evidence="9" id="KW-0456">Lyase</keyword>
<dbReference type="STRING" id="1051890.A0A3N4LNP3"/>
<dbReference type="GO" id="GO:0006094">
    <property type="term" value="P:gluconeogenesis"/>
    <property type="evidence" value="ECO:0007669"/>
    <property type="project" value="UniProtKB-UniPathway"/>
</dbReference>
<dbReference type="NCBIfam" id="NF006821">
    <property type="entry name" value="PRK09344.1-3"/>
    <property type="match status" value="1"/>
</dbReference>
<dbReference type="EC" id="4.1.1.49" evidence="3"/>
<keyword evidence="5" id="KW-0312">Gluconeogenesis</keyword>
<keyword evidence="12" id="KW-0418">Kinase</keyword>
<evidence type="ECO:0000256" key="6">
    <source>
        <dbReference type="ARBA" id="ARBA00022741"/>
    </source>
</evidence>
<evidence type="ECO:0000256" key="4">
    <source>
        <dbReference type="ARBA" id="ARBA00021932"/>
    </source>
</evidence>
<dbReference type="Proteomes" id="UP000267821">
    <property type="component" value="Unassembled WGS sequence"/>
</dbReference>
<dbReference type="Gene3D" id="2.170.8.10">
    <property type="entry name" value="Phosphoenolpyruvate Carboxykinase, domain 2"/>
    <property type="match status" value="1"/>
</dbReference>
<keyword evidence="7" id="KW-0210">Decarboxylase</keyword>
<evidence type="ECO:0000256" key="7">
    <source>
        <dbReference type="ARBA" id="ARBA00022793"/>
    </source>
</evidence>
<comment type="similarity">
    <text evidence="2">Belongs to the phosphoenolpyruvate carboxykinase (ATP) family.</text>
</comment>
<dbReference type="HAMAP" id="MF_00453">
    <property type="entry name" value="PEPCK_ATP"/>
    <property type="match status" value="1"/>
</dbReference>
<dbReference type="EMBL" id="ML121541">
    <property type="protein sequence ID" value="RPB24527.1"/>
    <property type="molecule type" value="Genomic_DNA"/>
</dbReference>
<dbReference type="GO" id="GO:0005829">
    <property type="term" value="C:cytosol"/>
    <property type="evidence" value="ECO:0007669"/>
    <property type="project" value="TreeGrafter"/>
</dbReference>
<dbReference type="PROSITE" id="PS00532">
    <property type="entry name" value="PEPCK_ATP"/>
    <property type="match status" value="1"/>
</dbReference>
<organism evidence="12 13">
    <name type="scientific">Terfezia boudieri ATCC MYA-4762</name>
    <dbReference type="NCBI Taxonomy" id="1051890"/>
    <lineage>
        <taxon>Eukaryota</taxon>
        <taxon>Fungi</taxon>
        <taxon>Dikarya</taxon>
        <taxon>Ascomycota</taxon>
        <taxon>Pezizomycotina</taxon>
        <taxon>Pezizomycetes</taxon>
        <taxon>Pezizales</taxon>
        <taxon>Pezizaceae</taxon>
        <taxon>Terfezia</taxon>
    </lineage>
</organism>
<evidence type="ECO:0000313" key="12">
    <source>
        <dbReference type="EMBL" id="RPB24527.1"/>
    </source>
</evidence>
<proteinExistence type="inferred from homology"/>
<keyword evidence="6" id="KW-0547">Nucleotide-binding</keyword>
<evidence type="ECO:0000256" key="9">
    <source>
        <dbReference type="ARBA" id="ARBA00023239"/>
    </source>
</evidence>
<evidence type="ECO:0000256" key="1">
    <source>
        <dbReference type="ARBA" id="ARBA00004742"/>
    </source>
</evidence>
<dbReference type="SUPFAM" id="SSF68923">
    <property type="entry name" value="PEP carboxykinase N-terminal domain"/>
    <property type="match status" value="1"/>
</dbReference>
<dbReference type="PANTHER" id="PTHR30031">
    <property type="entry name" value="PHOSPHOENOLPYRUVATE CARBOXYKINASE ATP"/>
    <property type="match status" value="1"/>
</dbReference>
<dbReference type="NCBIfam" id="NF006820">
    <property type="entry name" value="PRK09344.1-2"/>
    <property type="match status" value="1"/>
</dbReference>
<comment type="pathway">
    <text evidence="1">Carbohydrate biosynthesis; gluconeogenesis.</text>
</comment>
<keyword evidence="13" id="KW-1185">Reference proteome</keyword>
<dbReference type="InterPro" id="IPR001272">
    <property type="entry name" value="PEP_carboxykinase_ATP"/>
</dbReference>
<evidence type="ECO:0000256" key="10">
    <source>
        <dbReference type="ARBA" id="ARBA00047371"/>
    </source>
</evidence>
<name>A0A3N4LNP3_9PEZI</name>
<evidence type="ECO:0000313" key="13">
    <source>
        <dbReference type="Proteomes" id="UP000267821"/>
    </source>
</evidence>
<sequence length="555" mass="61855">MIPTVNRTSLHPSGVLPAHKHTEIEEELHDKANIDYDRVAIVPNPSVAALYEDALVYETGTAITSSGALTAYSGVKTGRSPNDKRIVKEPSSENEIWWGPVNKPMSPEVWRINRERAIDYLNTRSRIYVVDGFAGWDERYRINVRVVCARAYHALFMRNMLIRPRPEELEHFEPDYVIYNAGPFPANRYTEGMTSSTSVAINFAEKEMVILGTEYAGEMKKGVFTVLFYEMPVKHNVLTLHSSANEGKNGDVTVFFGLSGTGKTTLSADQNRALIGDDEHCWTDTGVFNIEGGCYAKCVNLSAEKEPDIFNAIRFGSVLENVVFDPETRVVDYDDTTLTENTRASYPIEYISNAKIPCISSRHPTNIILLCCDARGVLPVISKLTPEQVMYHFISGYTSKMAGTEEGVTEPIATFSACFAQPFLALSPMRYAKMLAKKITEHKANAWLLNTGWVGGSVIKGGRRCPLKYTRAILDSIHSGELANAEYENYEVFNLNIPTHIEGVPSEILNPRTSWKSGKDEFTTEVTGLAQLFIKNFDKYSHEATSEVRAAGPVL</sequence>
<keyword evidence="12" id="KW-0808">Transferase</keyword>
<dbReference type="Gene3D" id="3.90.228.20">
    <property type="match status" value="1"/>
</dbReference>
<reference evidence="12 13" key="1">
    <citation type="journal article" date="2018" name="Nat. Ecol. Evol.">
        <title>Pezizomycetes genomes reveal the molecular basis of ectomycorrhizal truffle lifestyle.</title>
        <authorList>
            <person name="Murat C."/>
            <person name="Payen T."/>
            <person name="Noel B."/>
            <person name="Kuo A."/>
            <person name="Morin E."/>
            <person name="Chen J."/>
            <person name="Kohler A."/>
            <person name="Krizsan K."/>
            <person name="Balestrini R."/>
            <person name="Da Silva C."/>
            <person name="Montanini B."/>
            <person name="Hainaut M."/>
            <person name="Levati E."/>
            <person name="Barry K.W."/>
            <person name="Belfiori B."/>
            <person name="Cichocki N."/>
            <person name="Clum A."/>
            <person name="Dockter R.B."/>
            <person name="Fauchery L."/>
            <person name="Guy J."/>
            <person name="Iotti M."/>
            <person name="Le Tacon F."/>
            <person name="Lindquist E.A."/>
            <person name="Lipzen A."/>
            <person name="Malagnac F."/>
            <person name="Mello A."/>
            <person name="Molinier V."/>
            <person name="Miyauchi S."/>
            <person name="Poulain J."/>
            <person name="Riccioni C."/>
            <person name="Rubini A."/>
            <person name="Sitrit Y."/>
            <person name="Splivallo R."/>
            <person name="Traeger S."/>
            <person name="Wang M."/>
            <person name="Zifcakova L."/>
            <person name="Wipf D."/>
            <person name="Zambonelli A."/>
            <person name="Paolocci F."/>
            <person name="Nowrousian M."/>
            <person name="Ottonello S."/>
            <person name="Baldrian P."/>
            <person name="Spatafora J.W."/>
            <person name="Henrissat B."/>
            <person name="Nagy L.G."/>
            <person name="Aury J.M."/>
            <person name="Wincker P."/>
            <person name="Grigoriev I.V."/>
            <person name="Bonfante P."/>
            <person name="Martin F.M."/>
        </authorList>
    </citation>
    <scope>NUCLEOTIDE SEQUENCE [LARGE SCALE GENOMIC DNA]</scope>
    <source>
        <strain evidence="12 13">ATCC MYA-4762</strain>
    </source>
</reference>
<dbReference type="NCBIfam" id="TIGR00224">
    <property type="entry name" value="pckA"/>
    <property type="match status" value="1"/>
</dbReference>
<dbReference type="InterPro" id="IPR013035">
    <property type="entry name" value="PEP_carboxykinase_C"/>
</dbReference>
<accession>A0A3N4LNP3</accession>
<dbReference type="SUPFAM" id="SSF53795">
    <property type="entry name" value="PEP carboxykinase-like"/>
    <property type="match status" value="1"/>
</dbReference>
<dbReference type="Gene3D" id="3.40.449.10">
    <property type="entry name" value="Phosphoenolpyruvate Carboxykinase, domain 1"/>
    <property type="match status" value="1"/>
</dbReference>
<dbReference type="OrthoDB" id="184182at2759"/>
<feature type="region of interest" description="Disordered" evidence="11">
    <location>
        <begin position="1"/>
        <end position="21"/>
    </location>
</feature>
<dbReference type="InterPro" id="IPR015994">
    <property type="entry name" value="PEPCK_ATP_CS"/>
</dbReference>
<dbReference type="FunFam" id="2.170.8.10:FF:000001">
    <property type="entry name" value="Phosphoenolpyruvate carboxykinase (ATP)"/>
    <property type="match status" value="1"/>
</dbReference>